<feature type="region of interest" description="Disordered" evidence="1">
    <location>
        <begin position="236"/>
        <end position="281"/>
    </location>
</feature>
<feature type="compositionally biased region" description="Basic and acidic residues" evidence="1">
    <location>
        <begin position="1735"/>
        <end position="1745"/>
    </location>
</feature>
<feature type="compositionally biased region" description="Polar residues" evidence="1">
    <location>
        <begin position="1669"/>
        <end position="1679"/>
    </location>
</feature>
<feature type="region of interest" description="Disordered" evidence="1">
    <location>
        <begin position="1085"/>
        <end position="1126"/>
    </location>
</feature>
<feature type="compositionally biased region" description="Polar residues" evidence="1">
    <location>
        <begin position="682"/>
        <end position="693"/>
    </location>
</feature>
<dbReference type="EMBL" id="JARBJD010000003">
    <property type="protein sequence ID" value="KAK2964098.1"/>
    <property type="molecule type" value="Genomic_DNA"/>
</dbReference>
<feature type="region of interest" description="Disordered" evidence="1">
    <location>
        <begin position="1733"/>
        <end position="1759"/>
    </location>
</feature>
<proteinExistence type="predicted"/>
<reference evidence="2 3" key="1">
    <citation type="journal article" date="2022" name="bioRxiv">
        <title>Genomics of Preaxostyla Flagellates Illuminates Evolutionary Transitions and the Path Towards Mitochondrial Loss.</title>
        <authorList>
            <person name="Novak L.V.F."/>
            <person name="Treitli S.C."/>
            <person name="Pyrih J."/>
            <person name="Halakuc P."/>
            <person name="Pipaliya S.V."/>
            <person name="Vacek V."/>
            <person name="Brzon O."/>
            <person name="Soukal P."/>
            <person name="Eme L."/>
            <person name="Dacks J.B."/>
            <person name="Karnkowska A."/>
            <person name="Elias M."/>
            <person name="Hampl V."/>
        </authorList>
    </citation>
    <scope>NUCLEOTIDE SEQUENCE [LARGE SCALE GENOMIC DNA]</scope>
    <source>
        <strain evidence="2">NAU3</strain>
        <tissue evidence="2">Gut</tissue>
    </source>
</reference>
<feature type="compositionally biased region" description="Low complexity" evidence="1">
    <location>
        <begin position="990"/>
        <end position="1001"/>
    </location>
</feature>
<feature type="compositionally biased region" description="Basic and acidic residues" evidence="1">
    <location>
        <begin position="261"/>
        <end position="276"/>
    </location>
</feature>
<feature type="compositionally biased region" description="Low complexity" evidence="1">
    <location>
        <begin position="1261"/>
        <end position="1279"/>
    </location>
</feature>
<feature type="compositionally biased region" description="Polar residues" evidence="1">
    <location>
        <begin position="908"/>
        <end position="930"/>
    </location>
</feature>
<evidence type="ECO:0000313" key="2">
    <source>
        <dbReference type="EMBL" id="KAK2964098.1"/>
    </source>
</evidence>
<feature type="compositionally biased region" description="Polar residues" evidence="1">
    <location>
        <begin position="1115"/>
        <end position="1126"/>
    </location>
</feature>
<gene>
    <name evidence="2" type="ORF">BLNAU_629</name>
</gene>
<feature type="region of interest" description="Disordered" evidence="1">
    <location>
        <begin position="990"/>
        <end position="1017"/>
    </location>
</feature>
<feature type="region of interest" description="Disordered" evidence="1">
    <location>
        <begin position="1667"/>
        <end position="1693"/>
    </location>
</feature>
<feature type="compositionally biased region" description="Low complexity" evidence="1">
    <location>
        <begin position="1460"/>
        <end position="1469"/>
    </location>
</feature>
<feature type="compositionally biased region" description="Basic and acidic residues" evidence="1">
    <location>
        <begin position="174"/>
        <end position="183"/>
    </location>
</feature>
<comment type="caution">
    <text evidence="2">The sequence shown here is derived from an EMBL/GenBank/DDBJ whole genome shotgun (WGS) entry which is preliminary data.</text>
</comment>
<dbReference type="PROSITE" id="PS50096">
    <property type="entry name" value="IQ"/>
    <property type="match status" value="1"/>
</dbReference>
<feature type="region of interest" description="Disordered" evidence="1">
    <location>
        <begin position="148"/>
        <end position="203"/>
    </location>
</feature>
<feature type="region of interest" description="Disordered" evidence="1">
    <location>
        <begin position="1"/>
        <end position="22"/>
    </location>
</feature>
<keyword evidence="3" id="KW-1185">Reference proteome</keyword>
<evidence type="ECO:0000256" key="1">
    <source>
        <dbReference type="SAM" id="MobiDB-lite"/>
    </source>
</evidence>
<feature type="region of interest" description="Disordered" evidence="1">
    <location>
        <begin position="1261"/>
        <end position="1281"/>
    </location>
</feature>
<evidence type="ECO:0000313" key="3">
    <source>
        <dbReference type="Proteomes" id="UP001281761"/>
    </source>
</evidence>
<dbReference type="Proteomes" id="UP001281761">
    <property type="component" value="Unassembled WGS sequence"/>
</dbReference>
<organism evidence="2 3">
    <name type="scientific">Blattamonas nauphoetae</name>
    <dbReference type="NCBI Taxonomy" id="2049346"/>
    <lineage>
        <taxon>Eukaryota</taxon>
        <taxon>Metamonada</taxon>
        <taxon>Preaxostyla</taxon>
        <taxon>Oxymonadida</taxon>
        <taxon>Blattamonas</taxon>
    </lineage>
</organism>
<sequence>MYPLWTRLQTHHDKKPHHRKGASFAIPSNHDLHLLVPRSLSELFSSTFFLSFSNIAAFSGVTASYSSLLSLPHTHTKSKKTLDTNVLHTSPLLFGQLGKREMEDKRSLLLSVLQTETEKSMATFAGLRKSIDSALSSVESQQNEIALKQRTKHKLHHRGEEGKGGRQTRQRGSRGVEQERESLFSETPSFPPPSSPTDTSVAHSAPLSPLHPIALFASTSSISLVPLSLNQSLRSRPHRRRMFGPEHIKPITSTRSTLRSRSLDPPRWRRRDKDVPSELPDNEDFAHTINLRDQIHVWQEALLSSSLPPLFMSDPHMTLLFQLRSYLGSLHYYSRQTKHTHSANQNIPQKRRKSLPPPLLHVPLLMSSFHFSTHPPPSRWTFNNTCTFSSISTQLQVISLLHLLTIEGFPSSPTYLRSTRHVTQRFIENISTLSQESPKRPLRILTNARLALERHQRAIRPDLSQLLAHISNSIDKTILSTLRRLYPKTQTHLKHQSMEWLIQTIAILSLSPNILIAQSDSTSTLPFTDSPIHRFFSHSSAVHKSQLRRGSRASFDRNSSAHSHTLTLQDASTFISSLVFLFLCPPRFFEDSFAIPSMTGVRQLVDQLRLEEIVRQQVCGEDFQKEQSGKIPRRVQHPLQILMHPTHLPPSGVFSSSALVGSLPLLQSHHVLERRIAEVESQEQNQPSAPSSESLDEVKTSIQDIHPTELLVIPSAPASDHFEASTPASNFGGHLLLPLDPDDHPIRPIINQLQATSPLQTSALVGTPSSDSSIFVTFSIPSSPISLDLAFEQMSVQSFTNPLFHFPQADTPPAQLAKPQRSVILQTLRVLSSTLYKAQIQFRTLLKLHALLLSVPKKSTPQNDLGRSVVSLHSSTMDESTLFRELSLIFPDSPSFGQGEASPEKQHGSTQSLQLTTERTPQRTHMSTRQPIKPEDPSLPFSDPFVRDMNETFEFQIFVPFSSPFSPSYLKATAAILPIVSSPLTTSVESSSLSSSSSSLSDEPDTDAMTSERSNFPFSQESFPSSLILHFSPFFSSQRPVSTFFESTGFFLLLSTIEAAFSSFLASIPTLLVLIKTQPIFPHLPPQSTSDASQPTTQLPTNVSSISKDLPTPISPSSRHLQRTTRQSLPSLHLTVPFTSTRRQSSILLRPPPPKSPSVSVVLGPLALAPPRKSIPRTADRLPKPADLLLFSESPFTSQSPPSPLDLACFLRLRMNVSSSIITRTIRSFIHRKQLVEQDLICSFSEKAEEYVHSQIRQSIQQQISRRPSTSAHSASSTAGETMNENDMAALNMITPVVPTFVLERIVGRRLLAPSQFVATIIIAQSCVRGWLARKRYSLVRHAGEIIVNSVYIAVARRQLKARREQRILQNVQRHRYLSRTRLKISQQARTISESSTKDRMALARLLLLVHQSQNLISEGLLQTPQLHTNPSTAHPHLFPRPDSIVAASFPTLPPHQPNLQLPSSSFSTLPPPSRLATNPLPSVSPPPTSSFVESTSDPLHFRLGTVLSLFESTLANATRKRGEERSSRLLHSIISCQIESWQNQRKQISEETDWPDRHAEMEMPMFSSNTDFRAFLFDNEPQHGQPESLFHDSFAAFGNRRQRKGEREEAQRKAVWGKWMALHKVGETKHPERTHVKPLKEDHSVLFRLFEWPSVPVELLEGALKVNDGTSDSTQNNRSHPKEEDQSRRNSQFGWNVFLEPEGLGTNKLGGTQETFCDGNWEEDKDAQFLRASWDARHKKEKETHHRTHSKPSSLNRA</sequence>
<feature type="region of interest" description="Disordered" evidence="1">
    <location>
        <begin position="894"/>
        <end position="940"/>
    </location>
</feature>
<feature type="region of interest" description="Disordered" evidence="1">
    <location>
        <begin position="679"/>
        <end position="699"/>
    </location>
</feature>
<protein>
    <submittedName>
        <fullName evidence="2">Uncharacterized protein</fullName>
    </submittedName>
</protein>
<name>A0ABQ9YK10_9EUKA</name>
<feature type="region of interest" description="Disordered" evidence="1">
    <location>
        <begin position="1449"/>
        <end position="1496"/>
    </location>
</feature>
<accession>A0ABQ9YK10</accession>
<feature type="compositionally biased region" description="Polar residues" evidence="1">
    <location>
        <begin position="1008"/>
        <end position="1017"/>
    </location>
</feature>
<feature type="compositionally biased region" description="Basic residues" evidence="1">
    <location>
        <begin position="12"/>
        <end position="21"/>
    </location>
</feature>
<feature type="compositionally biased region" description="Polar residues" evidence="1">
    <location>
        <begin position="1086"/>
        <end position="1107"/>
    </location>
</feature>